<dbReference type="PANTHER" id="PTHR43802:SF1">
    <property type="entry name" value="IP11341P-RELATED"/>
    <property type="match status" value="1"/>
</dbReference>
<protein>
    <submittedName>
        <fullName evidence="2">Enoyl-CoA hydratase/isomerase family protein</fullName>
    </submittedName>
</protein>
<feature type="non-terminal residue" evidence="2">
    <location>
        <position position="1"/>
    </location>
</feature>
<evidence type="ECO:0000313" key="3">
    <source>
        <dbReference type="Proteomes" id="UP000259273"/>
    </source>
</evidence>
<dbReference type="STRING" id="1121937.GCA_000423125_02222"/>
<comment type="caution">
    <text evidence="2">The sequence shown here is derived from an EMBL/GenBank/DDBJ whole genome shotgun (WGS) entry which is preliminary data.</text>
</comment>
<dbReference type="AlphaFoldDB" id="A0A3C1KPP1"/>
<gene>
    <name evidence="2" type="ORF">DCP75_13150</name>
</gene>
<dbReference type="PANTHER" id="PTHR43802">
    <property type="entry name" value="ENOYL-COA HYDRATASE"/>
    <property type="match status" value="1"/>
</dbReference>
<dbReference type="InterPro" id="IPR029045">
    <property type="entry name" value="ClpP/crotonase-like_dom_sf"/>
</dbReference>
<sequence length="152" mass="16772">ELLAVCDLAIVSDRARFGHPAACDLGIPPSIMFWPILIGLRKTKELLLTSKLIDAQEALSIGLVNEVVPHDELEARVQAVAAKVAKAPSDNSILLKSISNTWFENMGMQQSIRTGADIDAIYHQNRSYTDFFKTVEEEGVKAAFAKRARLYS</sequence>
<dbReference type="SUPFAM" id="SSF52096">
    <property type="entry name" value="ClpP/crotonase"/>
    <property type="match status" value="1"/>
</dbReference>
<keyword evidence="2" id="KW-0413">Isomerase</keyword>
<dbReference type="CDD" id="cd06558">
    <property type="entry name" value="crotonase-like"/>
    <property type="match status" value="1"/>
</dbReference>
<dbReference type="EMBL" id="DMND01000177">
    <property type="protein sequence ID" value="HAN28645.1"/>
    <property type="molecule type" value="Genomic_DNA"/>
</dbReference>
<dbReference type="InterPro" id="IPR001753">
    <property type="entry name" value="Enoyl-CoA_hydra/iso"/>
</dbReference>
<accession>A0A3C1KPP1</accession>
<evidence type="ECO:0000313" key="2">
    <source>
        <dbReference type="EMBL" id="HAN28645.1"/>
    </source>
</evidence>
<proteinExistence type="inferred from homology"/>
<dbReference type="GO" id="GO:0016853">
    <property type="term" value="F:isomerase activity"/>
    <property type="evidence" value="ECO:0007669"/>
    <property type="project" value="UniProtKB-KW"/>
</dbReference>
<name>A0A3C1KPP1_9GAMM</name>
<dbReference type="Gene3D" id="3.90.226.10">
    <property type="entry name" value="2-enoyl-CoA Hydratase, Chain A, domain 1"/>
    <property type="match status" value="1"/>
</dbReference>
<organism evidence="2 3">
    <name type="scientific">Haliea salexigens</name>
    <dbReference type="NCBI Taxonomy" id="287487"/>
    <lineage>
        <taxon>Bacteria</taxon>
        <taxon>Pseudomonadati</taxon>
        <taxon>Pseudomonadota</taxon>
        <taxon>Gammaproteobacteria</taxon>
        <taxon>Cellvibrionales</taxon>
        <taxon>Halieaceae</taxon>
        <taxon>Haliea</taxon>
    </lineage>
</organism>
<evidence type="ECO:0000256" key="1">
    <source>
        <dbReference type="ARBA" id="ARBA00005254"/>
    </source>
</evidence>
<reference evidence="2 3" key="1">
    <citation type="journal article" date="2018" name="Nat. Biotechnol.">
        <title>A standardized bacterial taxonomy based on genome phylogeny substantially revises the tree of life.</title>
        <authorList>
            <person name="Parks D.H."/>
            <person name="Chuvochina M."/>
            <person name="Waite D.W."/>
            <person name="Rinke C."/>
            <person name="Skarshewski A."/>
            <person name="Chaumeil P.A."/>
            <person name="Hugenholtz P."/>
        </authorList>
    </citation>
    <scope>NUCLEOTIDE SEQUENCE [LARGE SCALE GENOMIC DNA]</scope>
    <source>
        <strain evidence="2">UBA9158</strain>
    </source>
</reference>
<dbReference type="Pfam" id="PF00378">
    <property type="entry name" value="ECH_1"/>
    <property type="match status" value="1"/>
</dbReference>
<comment type="similarity">
    <text evidence="1">Belongs to the enoyl-CoA hydratase/isomerase family.</text>
</comment>
<dbReference type="Proteomes" id="UP000259273">
    <property type="component" value="Unassembled WGS sequence"/>
</dbReference>